<feature type="compositionally biased region" description="Low complexity" evidence="1">
    <location>
        <begin position="73"/>
        <end position="86"/>
    </location>
</feature>
<reference evidence="3 5" key="2">
    <citation type="journal article" date="2014" name="Int. J. Syst. Evol. Microbiol.">
        <title>Complete genome sequence of Corynebacterium casei LMG S-19264T (=DSM 44701T), isolated from a smear-ripened cheese.</title>
        <authorList>
            <consortium name="US DOE Joint Genome Institute (JGI-PGF)"/>
            <person name="Walter F."/>
            <person name="Albersmeier A."/>
            <person name="Kalinowski J."/>
            <person name="Ruckert C."/>
        </authorList>
    </citation>
    <scope>NUCLEOTIDE SEQUENCE [LARGE SCALE GENOMIC DNA]</scope>
    <source>
        <strain evidence="3 5">NBRC 114545</strain>
    </source>
</reference>
<dbReference type="EMBL" id="CP027783">
    <property type="protein sequence ID" value="AYW48402.1"/>
    <property type="molecule type" value="Genomic_DNA"/>
</dbReference>
<evidence type="ECO:0000256" key="1">
    <source>
        <dbReference type="SAM" id="MobiDB-lite"/>
    </source>
</evidence>
<name>A0AA37XLF7_9ENTE</name>
<reference evidence="3" key="4">
    <citation type="submission" date="2023-02" db="EMBL/GenBank/DDBJ databases">
        <authorList>
            <person name="Sun Q."/>
            <person name="Mori K."/>
        </authorList>
    </citation>
    <scope>NUCLEOTIDE SEQUENCE</scope>
    <source>
        <strain evidence="3">NBRC 114545</strain>
    </source>
</reference>
<organism evidence="3 5">
    <name type="scientific">Tetragenococcus osmophilus</name>
    <dbReference type="NCBI Taxonomy" id="526944"/>
    <lineage>
        <taxon>Bacteria</taxon>
        <taxon>Bacillati</taxon>
        <taxon>Bacillota</taxon>
        <taxon>Bacilli</taxon>
        <taxon>Lactobacillales</taxon>
        <taxon>Enterococcaceae</taxon>
        <taxon>Tetragenococcus</taxon>
    </lineage>
</organism>
<gene>
    <name evidence="2" type="ORF">C7K38_08500</name>
    <name evidence="3" type="ORF">GCM10025885_09340</name>
</gene>
<evidence type="ECO:0000313" key="3">
    <source>
        <dbReference type="EMBL" id="GMA71885.1"/>
    </source>
</evidence>
<dbReference type="RefSeq" id="WP_123936212.1">
    <property type="nucleotide sequence ID" value="NZ_BSUW01000001.1"/>
</dbReference>
<feature type="region of interest" description="Disordered" evidence="1">
    <location>
        <begin position="65"/>
        <end position="186"/>
    </location>
</feature>
<evidence type="ECO:0000313" key="2">
    <source>
        <dbReference type="EMBL" id="AYW48402.1"/>
    </source>
</evidence>
<evidence type="ECO:0000313" key="4">
    <source>
        <dbReference type="Proteomes" id="UP000268310"/>
    </source>
</evidence>
<dbReference type="Proteomes" id="UP001157039">
    <property type="component" value="Unassembled WGS sequence"/>
</dbReference>
<dbReference type="AlphaFoldDB" id="A0AA37XLF7"/>
<protein>
    <submittedName>
        <fullName evidence="3">Uncharacterized protein</fullName>
    </submittedName>
</protein>
<feature type="compositionally biased region" description="Basic and acidic residues" evidence="1">
    <location>
        <begin position="87"/>
        <end position="173"/>
    </location>
</feature>
<sequence>MDNLFMVLLLVSFICLLLGCYRFVRKVIKKDGSYPNNKRLLICSLSDGVIAFIGVGITAPEEIETSSVEKTAETTSISTQSSSEIQGSKEKQEEEEEKQKKLAEEKKEKEEEEKQKKLAEEKKEKEEEEKQKELAEEKKEKEEREKQEKLAKEEQRKAEEEREQAEAQQREDEQLQQSQQQDDVGEMVYVTPTGEKYHSHPHGNGDFSQTTLENAQAMGLEPCKVCH</sequence>
<dbReference type="Proteomes" id="UP000268310">
    <property type="component" value="Chromosome"/>
</dbReference>
<dbReference type="EMBL" id="BSUW01000001">
    <property type="protein sequence ID" value="GMA71885.1"/>
    <property type="molecule type" value="Genomic_DNA"/>
</dbReference>
<accession>A0AA37XLF7</accession>
<keyword evidence="4" id="KW-1185">Reference proteome</keyword>
<dbReference type="KEGG" id="too:C7K38_08500"/>
<evidence type="ECO:0000313" key="5">
    <source>
        <dbReference type="Proteomes" id="UP001157039"/>
    </source>
</evidence>
<reference evidence="2 4" key="1">
    <citation type="journal article" date="2012" name="Int. J. Syst. Evol. Microbiol.">
        <title>Characterization of Tetragenococcus strains from sugar thick juice reveals a novel species, Tetragenococcus osmophilus sp. nov., and divides Tetragenococcus halophilus into two subspecies, T. halophilus subsp. halophilus subsp. nov. and T. halophilus subsp. flandriensis subsp. nov.</title>
        <authorList>
            <person name="Juste A."/>
            <person name="Van Trappen S."/>
            <person name="Verreth C."/>
            <person name="Cleenwerck I."/>
            <person name="De Vos P."/>
            <person name="Lievens B."/>
            <person name="Willems K.A."/>
        </authorList>
    </citation>
    <scope>NUCLEOTIDE SEQUENCE [LARGE SCALE GENOMIC DNA]</scope>
    <source>
        <strain evidence="2 4">JCM 31126</strain>
    </source>
</reference>
<proteinExistence type="predicted"/>
<reference evidence="2" key="3">
    <citation type="submission" date="2018-03" db="EMBL/GenBank/DDBJ databases">
        <authorList>
            <person name="Jeon C.O."/>
        </authorList>
    </citation>
    <scope>NUCLEOTIDE SEQUENCE</scope>
    <source>
        <strain evidence="2">JCM 31126</strain>
    </source>
</reference>